<evidence type="ECO:0000313" key="2">
    <source>
        <dbReference type="Proteomes" id="UP000054776"/>
    </source>
</evidence>
<protein>
    <submittedName>
        <fullName evidence="1">Uncharacterized protein</fullName>
    </submittedName>
</protein>
<dbReference type="AlphaFoldDB" id="A0A0V1BWB9"/>
<evidence type="ECO:0000313" key="1">
    <source>
        <dbReference type="EMBL" id="KRY41254.1"/>
    </source>
</evidence>
<reference evidence="1 2" key="1">
    <citation type="submission" date="2015-01" db="EMBL/GenBank/DDBJ databases">
        <title>Evolution of Trichinella species and genotypes.</title>
        <authorList>
            <person name="Korhonen P.K."/>
            <person name="Edoardo P."/>
            <person name="Giuseppe L.R."/>
            <person name="Gasser R.B."/>
        </authorList>
    </citation>
    <scope>NUCLEOTIDE SEQUENCE [LARGE SCALE GENOMIC DNA]</scope>
    <source>
        <strain evidence="1">ISS3</strain>
    </source>
</reference>
<keyword evidence="2" id="KW-1185">Reference proteome</keyword>
<comment type="caution">
    <text evidence="1">The sequence shown here is derived from an EMBL/GenBank/DDBJ whole genome shotgun (WGS) entry which is preliminary data.</text>
</comment>
<sequence length="119" mass="13068">MDGWMDGWIKLHKINCSWSIGKIGKRCNDRPTRQMHSSSGIQAGLQTGAFDALSLLDDTITNDKSCSYDVLSHLPGLCLNQSVYPSGKQPVENCSSTPTTSLFTTVYTADTCIYTENNI</sequence>
<organism evidence="1 2">
    <name type="scientific">Trichinella spiralis</name>
    <name type="common">Trichina worm</name>
    <dbReference type="NCBI Taxonomy" id="6334"/>
    <lineage>
        <taxon>Eukaryota</taxon>
        <taxon>Metazoa</taxon>
        <taxon>Ecdysozoa</taxon>
        <taxon>Nematoda</taxon>
        <taxon>Enoplea</taxon>
        <taxon>Dorylaimia</taxon>
        <taxon>Trichinellida</taxon>
        <taxon>Trichinellidae</taxon>
        <taxon>Trichinella</taxon>
    </lineage>
</organism>
<dbReference type="EMBL" id="JYDH01000009">
    <property type="protein sequence ID" value="KRY41254.1"/>
    <property type="molecule type" value="Genomic_DNA"/>
</dbReference>
<accession>A0A0V1BWB9</accession>
<dbReference type="Proteomes" id="UP000054776">
    <property type="component" value="Unassembled WGS sequence"/>
</dbReference>
<dbReference type="InParanoid" id="A0A0V1BWB9"/>
<gene>
    <name evidence="1" type="ORF">T01_9368</name>
</gene>
<name>A0A0V1BWB9_TRISP</name>
<dbReference type="OrthoDB" id="2219495at2759"/>
<proteinExistence type="predicted"/>